<accession>A0AAU7BIK1</accession>
<feature type="transmembrane region" description="Helical" evidence="1">
    <location>
        <begin position="82"/>
        <end position="99"/>
    </location>
</feature>
<reference evidence="2" key="2">
    <citation type="submission" date="2024-05" db="EMBL/GenBank/DDBJ databases">
        <authorList>
            <person name="Mellies J."/>
            <person name="Newton I."/>
        </authorList>
    </citation>
    <scope>NUCLEOTIDE SEQUENCE</scope>
    <source>
        <strain evidence="2">13.2</strain>
    </source>
</reference>
<proteinExistence type="predicted"/>
<organism evidence="2">
    <name type="scientific">Pseudomonas sp. 13.2</name>
    <dbReference type="NCBI Taxonomy" id="3144665"/>
    <lineage>
        <taxon>Bacteria</taxon>
        <taxon>Pseudomonadati</taxon>
        <taxon>Pseudomonadota</taxon>
        <taxon>Gammaproteobacteria</taxon>
        <taxon>Pseudomonadales</taxon>
        <taxon>Pseudomonadaceae</taxon>
        <taxon>Pseudomonas</taxon>
    </lineage>
</organism>
<dbReference type="AlphaFoldDB" id="A0AAU7BIK1"/>
<dbReference type="EMBL" id="CP157179">
    <property type="protein sequence ID" value="XBG32329.1"/>
    <property type="molecule type" value="Genomic_DNA"/>
</dbReference>
<evidence type="ECO:0008006" key="3">
    <source>
        <dbReference type="Google" id="ProtNLM"/>
    </source>
</evidence>
<feature type="transmembrane region" description="Helical" evidence="1">
    <location>
        <begin position="48"/>
        <end position="70"/>
    </location>
</feature>
<name>A0AAU7BIK1_9PSED</name>
<gene>
    <name evidence="2" type="ORF">ABH853_03500</name>
</gene>
<evidence type="ECO:0000313" key="2">
    <source>
        <dbReference type="EMBL" id="XBG32329.1"/>
    </source>
</evidence>
<keyword evidence="1" id="KW-1133">Transmembrane helix</keyword>
<reference evidence="2" key="1">
    <citation type="journal article" date="2019" name="Microbiol. Resour. Announc.">
        <title>Draft Genome Sequences of Five Environmental Bacterial Isolates That Degrade Polyethylene Terephthalate Plastic.</title>
        <authorList>
            <person name="Leon-Zayas R."/>
            <person name="Roberts C."/>
            <person name="Vague M."/>
            <person name="Mellies J.L."/>
        </authorList>
    </citation>
    <scope>NUCLEOTIDE SEQUENCE</scope>
    <source>
        <strain evidence="2">13.2</strain>
    </source>
</reference>
<keyword evidence="1" id="KW-0812">Transmembrane</keyword>
<sequence length="177" mass="20344">MKTVMLKIKHEFLKVLPPTVFFFVILHIVALIRALMIKGSGVELPVSASVLIAALILGKSVLVADMLPFINRFPDKPLIWNVVWKTLMYAMVALIVHYLERLYEYWKEAEGLLDANAMLWASINWPRFWAVQILLMTLIFMYCVIAELARVIGRERLKRMFIGPLPSKQSEMSNHTG</sequence>
<feature type="transmembrane region" description="Helical" evidence="1">
    <location>
        <begin position="128"/>
        <end position="149"/>
    </location>
</feature>
<feature type="transmembrane region" description="Helical" evidence="1">
    <location>
        <begin position="12"/>
        <end position="36"/>
    </location>
</feature>
<evidence type="ECO:0000256" key="1">
    <source>
        <dbReference type="SAM" id="Phobius"/>
    </source>
</evidence>
<keyword evidence="1" id="KW-0472">Membrane</keyword>
<protein>
    <recommendedName>
        <fullName evidence="3">Transmembrane protein</fullName>
    </recommendedName>
</protein>